<dbReference type="AlphaFoldDB" id="A0A1G9I430"/>
<sequence length="213" mass="24310">MTAITISRKHGSLGGPVAEKVAEQLGWKYVDRSFINRVISEYGLIRLGELYDTPPKLRDLFDQDTQWTIEWMTRAVETLAVRYDVVIVGRGGFAALKDYSDVFNVLVTAPEDVRIQRTMEDEGISEEKARKRVERDSFTKTRFVRRYYGENWADESNYDLVVDTAELSVDDAVTRIVEAAKEHFATAQGPKAADAKVDPLLLETIEQQFARQR</sequence>
<dbReference type="SUPFAM" id="SSF52540">
    <property type="entry name" value="P-loop containing nucleoside triphosphate hydrolases"/>
    <property type="match status" value="1"/>
</dbReference>
<accession>A0A1G9I430</accession>
<dbReference type="STRING" id="686624.SAMN04488242_0715"/>
<keyword evidence="2" id="KW-1185">Reference proteome</keyword>
<dbReference type="Proteomes" id="UP000199475">
    <property type="component" value="Unassembled WGS sequence"/>
</dbReference>
<keyword evidence="1" id="KW-0418">Kinase</keyword>
<proteinExistence type="predicted"/>
<evidence type="ECO:0000313" key="1">
    <source>
        <dbReference type="EMBL" id="SDL19979.1"/>
    </source>
</evidence>
<name>A0A1G9I430_9ACTN</name>
<dbReference type="Pfam" id="PF13189">
    <property type="entry name" value="Cytidylate_kin2"/>
    <property type="match status" value="1"/>
</dbReference>
<dbReference type="Gene3D" id="3.40.50.300">
    <property type="entry name" value="P-loop containing nucleotide triphosphate hydrolases"/>
    <property type="match status" value="1"/>
</dbReference>
<dbReference type="EMBL" id="FNGP01000001">
    <property type="protein sequence ID" value="SDL19979.1"/>
    <property type="molecule type" value="Genomic_DNA"/>
</dbReference>
<gene>
    <name evidence="1" type="ORF">SAMN04488242_0715</name>
</gene>
<dbReference type="InterPro" id="IPR027417">
    <property type="entry name" value="P-loop_NTPase"/>
</dbReference>
<protein>
    <submittedName>
        <fullName evidence="1">Cytidylate kinase</fullName>
    </submittedName>
</protein>
<reference evidence="1 2" key="1">
    <citation type="submission" date="2016-10" db="EMBL/GenBank/DDBJ databases">
        <authorList>
            <person name="de Groot N.N."/>
        </authorList>
    </citation>
    <scope>NUCLEOTIDE SEQUENCE [LARGE SCALE GENOMIC DNA]</scope>
    <source>
        <strain evidence="1 2">CGMCC 1.9159</strain>
    </source>
</reference>
<keyword evidence="1" id="KW-0808">Transferase</keyword>
<dbReference type="GO" id="GO:0016301">
    <property type="term" value="F:kinase activity"/>
    <property type="evidence" value="ECO:0007669"/>
    <property type="project" value="UniProtKB-KW"/>
</dbReference>
<dbReference type="RefSeq" id="WP_093248949.1">
    <property type="nucleotide sequence ID" value="NZ_FNGP01000001.1"/>
</dbReference>
<evidence type="ECO:0000313" key="2">
    <source>
        <dbReference type="Proteomes" id="UP000199475"/>
    </source>
</evidence>
<dbReference type="OrthoDB" id="7929987at2"/>
<organism evidence="1 2">
    <name type="scientific">Tessaracoccus oleiagri</name>
    <dbReference type="NCBI Taxonomy" id="686624"/>
    <lineage>
        <taxon>Bacteria</taxon>
        <taxon>Bacillati</taxon>
        <taxon>Actinomycetota</taxon>
        <taxon>Actinomycetes</taxon>
        <taxon>Propionibacteriales</taxon>
        <taxon>Propionibacteriaceae</taxon>
        <taxon>Tessaracoccus</taxon>
    </lineage>
</organism>